<dbReference type="GO" id="GO:0004672">
    <property type="term" value="F:protein kinase activity"/>
    <property type="evidence" value="ECO:0007669"/>
    <property type="project" value="UniProtKB-ARBA"/>
</dbReference>
<evidence type="ECO:0000256" key="2">
    <source>
        <dbReference type="PROSITE-ProRule" id="PRU00110"/>
    </source>
</evidence>
<keyword evidence="1" id="KW-0902">Two-component regulatory system</keyword>
<dbReference type="SUPFAM" id="SSF47226">
    <property type="entry name" value="Histidine-containing phosphotransfer domain, HPT domain"/>
    <property type="match status" value="1"/>
</dbReference>
<name>T0ISQ0_9SPHN</name>
<dbReference type="PATRIC" id="fig|1346791.3.peg.2377"/>
<proteinExistence type="predicted"/>
<dbReference type="RefSeq" id="WP_021318268.1">
    <property type="nucleotide sequence ID" value="NZ_AUWY01000086.1"/>
</dbReference>
<dbReference type="STRING" id="1346791.M529_12360"/>
<feature type="modified residue" description="Phosphohistidine" evidence="2">
    <location>
        <position position="43"/>
    </location>
</feature>
<dbReference type="EMBL" id="AUWY01000086">
    <property type="protein sequence ID" value="EQB31880.1"/>
    <property type="molecule type" value="Genomic_DNA"/>
</dbReference>
<dbReference type="InterPro" id="IPR008207">
    <property type="entry name" value="Sig_transdc_His_kin_Hpt_dom"/>
</dbReference>
<sequence>MAEFDDRMAALRDRFIAQTAQDLERLRAGIPARDWIDVRDICHRLSGRGGMFGFPELGDAARALEESIDRGDALQVLDRLSDQLLAEAERLAQGR</sequence>
<dbReference type="OrthoDB" id="7429195at2"/>
<dbReference type="Proteomes" id="UP000015523">
    <property type="component" value="Unassembled WGS sequence"/>
</dbReference>
<evidence type="ECO:0000259" key="3">
    <source>
        <dbReference type="PROSITE" id="PS50894"/>
    </source>
</evidence>
<dbReference type="GO" id="GO:0000160">
    <property type="term" value="P:phosphorelay signal transduction system"/>
    <property type="evidence" value="ECO:0007669"/>
    <property type="project" value="UniProtKB-KW"/>
</dbReference>
<feature type="domain" description="HPt" evidence="3">
    <location>
        <begin position="4"/>
        <end position="95"/>
    </location>
</feature>
<protein>
    <recommendedName>
        <fullName evidence="3">HPt domain-containing protein</fullName>
    </recommendedName>
</protein>
<evidence type="ECO:0000313" key="5">
    <source>
        <dbReference type="Proteomes" id="UP000015523"/>
    </source>
</evidence>
<dbReference type="PROSITE" id="PS50894">
    <property type="entry name" value="HPT"/>
    <property type="match status" value="1"/>
</dbReference>
<dbReference type="InterPro" id="IPR036641">
    <property type="entry name" value="HPT_dom_sf"/>
</dbReference>
<evidence type="ECO:0000313" key="4">
    <source>
        <dbReference type="EMBL" id="EQB31880.1"/>
    </source>
</evidence>
<gene>
    <name evidence="4" type="ORF">M529_12360</name>
</gene>
<keyword evidence="5" id="KW-1185">Reference proteome</keyword>
<organism evidence="4 5">
    <name type="scientific">Sphingobium ummariense RL-3</name>
    <dbReference type="NCBI Taxonomy" id="1346791"/>
    <lineage>
        <taxon>Bacteria</taxon>
        <taxon>Pseudomonadati</taxon>
        <taxon>Pseudomonadota</taxon>
        <taxon>Alphaproteobacteria</taxon>
        <taxon>Sphingomonadales</taxon>
        <taxon>Sphingomonadaceae</taxon>
        <taxon>Sphingobium</taxon>
    </lineage>
</organism>
<dbReference type="Gene3D" id="1.20.120.160">
    <property type="entry name" value="HPT domain"/>
    <property type="match status" value="1"/>
</dbReference>
<comment type="caution">
    <text evidence="4">The sequence shown here is derived from an EMBL/GenBank/DDBJ whole genome shotgun (WGS) entry which is preliminary data.</text>
</comment>
<accession>T0ISQ0</accession>
<evidence type="ECO:0000256" key="1">
    <source>
        <dbReference type="ARBA" id="ARBA00023012"/>
    </source>
</evidence>
<reference evidence="4 5" key="1">
    <citation type="journal article" date="2013" name="Genome Announc.">
        <title>Draft Genome Sequence of Sphingobium ummariense Strain RL-3, a Hexachlorocyclohexane-Degrading Bacterium.</title>
        <authorList>
            <person name="Kohli P."/>
            <person name="Dua A."/>
            <person name="Sangwan N."/>
            <person name="Oldach P."/>
            <person name="Khurana J.P."/>
            <person name="Lal R."/>
        </authorList>
    </citation>
    <scope>NUCLEOTIDE SEQUENCE [LARGE SCALE GENOMIC DNA]</scope>
    <source>
        <strain evidence="4 5">RL-3</strain>
    </source>
</reference>
<dbReference type="Pfam" id="PF01627">
    <property type="entry name" value="Hpt"/>
    <property type="match status" value="1"/>
</dbReference>
<dbReference type="AlphaFoldDB" id="T0ISQ0"/>
<keyword evidence="2" id="KW-0597">Phosphoprotein</keyword>